<evidence type="ECO:0000313" key="1">
    <source>
        <dbReference type="EMBL" id="PSB30406.1"/>
    </source>
</evidence>
<protein>
    <submittedName>
        <fullName evidence="1">SRPBCC family protein</fullName>
    </submittedName>
</protein>
<dbReference type="EMBL" id="PVWK01000052">
    <property type="protein sequence ID" value="PSB30406.1"/>
    <property type="molecule type" value="Genomic_DNA"/>
</dbReference>
<dbReference type="SUPFAM" id="SSF55961">
    <property type="entry name" value="Bet v1-like"/>
    <property type="match status" value="1"/>
</dbReference>
<dbReference type="InterPro" id="IPR023393">
    <property type="entry name" value="START-like_dom_sf"/>
</dbReference>
<comment type="caution">
    <text evidence="1">The sequence shown here is derived from an EMBL/GenBank/DDBJ whole genome shotgun (WGS) entry which is preliminary data.</text>
</comment>
<dbReference type="InterPro" id="IPR019587">
    <property type="entry name" value="Polyketide_cyclase/dehydratase"/>
</dbReference>
<organism evidence="1 2">
    <name type="scientific">Stenomitos frigidus ULC18</name>
    <dbReference type="NCBI Taxonomy" id="2107698"/>
    <lineage>
        <taxon>Bacteria</taxon>
        <taxon>Bacillati</taxon>
        <taxon>Cyanobacteriota</taxon>
        <taxon>Cyanophyceae</taxon>
        <taxon>Leptolyngbyales</taxon>
        <taxon>Leptolyngbyaceae</taxon>
        <taxon>Stenomitos</taxon>
    </lineage>
</organism>
<dbReference type="Gene3D" id="3.30.530.20">
    <property type="match status" value="1"/>
</dbReference>
<keyword evidence="2" id="KW-1185">Reference proteome</keyword>
<sequence>MSELQVFEQSIQINASATTVEQCLTDLDLMHRWLNPALRCEPIDEWSTALGGRSRFVIQVPILQPTLNSVVIQREPGLIVWEFNGFFKGRDRWECNPELQGTRLLNRFECSIPNPLIRFGFNTFAINWTRDDMQAQLRRLKRVAEAVYQGLP</sequence>
<evidence type="ECO:0000313" key="2">
    <source>
        <dbReference type="Proteomes" id="UP000239576"/>
    </source>
</evidence>
<dbReference type="OrthoDB" id="557779at2"/>
<gene>
    <name evidence="1" type="ORF">C7B82_08870</name>
</gene>
<reference evidence="2" key="1">
    <citation type="submission" date="2018-02" db="EMBL/GenBank/DDBJ databases">
        <authorList>
            <person name="Moore K."/>
            <person name="Momper L."/>
        </authorList>
    </citation>
    <scope>NUCLEOTIDE SEQUENCE [LARGE SCALE GENOMIC DNA]</scope>
    <source>
        <strain evidence="2">ULC18</strain>
    </source>
</reference>
<proteinExistence type="predicted"/>
<reference evidence="1 2" key="2">
    <citation type="submission" date="2018-03" db="EMBL/GenBank/DDBJ databases">
        <title>The ancient ancestry and fast evolution of plastids.</title>
        <authorList>
            <person name="Moore K.R."/>
            <person name="Magnabosco C."/>
            <person name="Momper L."/>
            <person name="Gold D.A."/>
            <person name="Bosak T."/>
            <person name="Fournier G.P."/>
        </authorList>
    </citation>
    <scope>NUCLEOTIDE SEQUENCE [LARGE SCALE GENOMIC DNA]</scope>
    <source>
        <strain evidence="1 2">ULC18</strain>
    </source>
</reference>
<dbReference type="Proteomes" id="UP000239576">
    <property type="component" value="Unassembled WGS sequence"/>
</dbReference>
<dbReference type="AlphaFoldDB" id="A0A2T1ECC2"/>
<dbReference type="CDD" id="cd07812">
    <property type="entry name" value="SRPBCC"/>
    <property type="match status" value="1"/>
</dbReference>
<name>A0A2T1ECC2_9CYAN</name>
<dbReference type="Pfam" id="PF10604">
    <property type="entry name" value="Polyketide_cyc2"/>
    <property type="match status" value="1"/>
</dbReference>
<accession>A0A2T1ECC2</accession>